<accession>A0A419X9Q1</accession>
<comment type="cofactor">
    <cofactor evidence="1 6">
        <name>pyridoxal 5'-phosphate</name>
        <dbReference type="ChEBI" id="CHEBI:597326"/>
    </cofactor>
</comment>
<dbReference type="Pfam" id="PF00155">
    <property type="entry name" value="Aminotran_1_2"/>
    <property type="match status" value="1"/>
</dbReference>
<evidence type="ECO:0000256" key="1">
    <source>
        <dbReference type="ARBA" id="ARBA00001933"/>
    </source>
</evidence>
<comment type="similarity">
    <text evidence="2 6">Belongs to the class-I pyridoxal-phosphate-dependent aminotransferase family.</text>
</comment>
<dbReference type="InterPro" id="IPR004839">
    <property type="entry name" value="Aminotransferase_I/II_large"/>
</dbReference>
<dbReference type="AlphaFoldDB" id="A0A419X9Q1"/>
<dbReference type="InterPro" id="IPR015421">
    <property type="entry name" value="PyrdxlP-dep_Trfase_major"/>
</dbReference>
<keyword evidence="3 6" id="KW-0032">Aminotransferase</keyword>
<dbReference type="PANTHER" id="PTHR46383:SF1">
    <property type="entry name" value="ASPARTATE AMINOTRANSFERASE"/>
    <property type="match status" value="1"/>
</dbReference>
<dbReference type="GO" id="GO:0006520">
    <property type="term" value="P:amino acid metabolic process"/>
    <property type="evidence" value="ECO:0007669"/>
    <property type="project" value="InterPro"/>
</dbReference>
<dbReference type="Gene3D" id="3.90.1150.10">
    <property type="entry name" value="Aspartate Aminotransferase, domain 1"/>
    <property type="match status" value="1"/>
</dbReference>
<dbReference type="Gene3D" id="3.40.640.10">
    <property type="entry name" value="Type I PLP-dependent aspartate aminotransferase-like (Major domain)"/>
    <property type="match status" value="1"/>
</dbReference>
<dbReference type="EC" id="2.6.1.-" evidence="6"/>
<dbReference type="InterPro" id="IPR015424">
    <property type="entry name" value="PyrdxlP-dep_Trfase"/>
</dbReference>
<reference evidence="8 9" key="1">
    <citation type="submission" date="2018-09" db="EMBL/GenBank/DDBJ databases">
        <title>Genomic Encyclopedia of Archaeal and Bacterial Type Strains, Phase II (KMG-II): from individual species to whole genera.</title>
        <authorList>
            <person name="Goeker M."/>
        </authorList>
    </citation>
    <scope>NUCLEOTIDE SEQUENCE [LARGE SCALE GENOMIC DNA]</scope>
    <source>
        <strain evidence="8 9">DSM 21950</strain>
    </source>
</reference>
<dbReference type="SUPFAM" id="SSF53383">
    <property type="entry name" value="PLP-dependent transferases"/>
    <property type="match status" value="1"/>
</dbReference>
<keyword evidence="4 6" id="KW-0808">Transferase</keyword>
<dbReference type="CDD" id="cd00609">
    <property type="entry name" value="AAT_like"/>
    <property type="match status" value="1"/>
</dbReference>
<evidence type="ECO:0000313" key="8">
    <source>
        <dbReference type="EMBL" id="RKE04493.1"/>
    </source>
</evidence>
<dbReference type="InterPro" id="IPR015422">
    <property type="entry name" value="PyrdxlP-dep_Trfase_small"/>
</dbReference>
<dbReference type="GO" id="GO:0008483">
    <property type="term" value="F:transaminase activity"/>
    <property type="evidence" value="ECO:0007669"/>
    <property type="project" value="UniProtKB-KW"/>
</dbReference>
<evidence type="ECO:0000256" key="3">
    <source>
        <dbReference type="ARBA" id="ARBA00022576"/>
    </source>
</evidence>
<evidence type="ECO:0000256" key="4">
    <source>
        <dbReference type="ARBA" id="ARBA00022679"/>
    </source>
</evidence>
<dbReference type="PANTHER" id="PTHR46383">
    <property type="entry name" value="ASPARTATE AMINOTRANSFERASE"/>
    <property type="match status" value="1"/>
</dbReference>
<feature type="domain" description="Aminotransferase class I/classII large" evidence="7">
    <location>
        <begin position="32"/>
        <end position="389"/>
    </location>
</feature>
<dbReference type="RefSeq" id="WP_120239264.1">
    <property type="nucleotide sequence ID" value="NZ_RAPQ01000008.1"/>
</dbReference>
<dbReference type="OrthoDB" id="9802328at2"/>
<keyword evidence="9" id="KW-1185">Reference proteome</keyword>
<dbReference type="Proteomes" id="UP000284531">
    <property type="component" value="Unassembled WGS sequence"/>
</dbReference>
<organism evidence="8 9">
    <name type="scientific">Marinifilum flexuosum</name>
    <dbReference type="NCBI Taxonomy" id="1117708"/>
    <lineage>
        <taxon>Bacteria</taxon>
        <taxon>Pseudomonadati</taxon>
        <taxon>Bacteroidota</taxon>
        <taxon>Bacteroidia</taxon>
        <taxon>Marinilabiliales</taxon>
        <taxon>Marinifilaceae</taxon>
    </lineage>
</organism>
<dbReference type="InterPro" id="IPR004838">
    <property type="entry name" value="NHTrfase_class1_PyrdxlP-BS"/>
</dbReference>
<keyword evidence="5" id="KW-0663">Pyridoxal phosphate</keyword>
<dbReference type="InterPro" id="IPR050596">
    <property type="entry name" value="AspAT/PAT-like"/>
</dbReference>
<sequence length="397" mass="43460">MLKVSDRIAAMELSPTLAMSQKSREMKAQGIDVINLSVGEPDFETPDHIKKAAQKAIDDNYSHYSPVPGFLELRQAVVNKLKRENGLDYTTDQIVVSNGAKQSIANAMMSIVNKGDEVIIPSPFWVSYSEIVKLAEGTSVFIPTSIEQDFKITPDQLEKAITSKTKAFLFSSPSNPTGSLYSKEELRALADVFAKYPDIVIMSDEIYEHINYVGSHESMAQFADMKDRVVVINGVSKGYAMTGWRIGYIAAPLWIAKACGKLQGQMTSGASSIAQMASVAALDGDQSSVVSMRTAFKKRRDLALSQLKEITGFEIREPKGAFYLFPQVSQLFGKSNGSLTINNATDLSLYLLESANVATVTGEAFGAPECLRLSYATSEEQMAEAIRRIKSAIENLK</sequence>
<gene>
    <name evidence="8" type="ORF">BXY64_1518</name>
</gene>
<evidence type="ECO:0000256" key="2">
    <source>
        <dbReference type="ARBA" id="ARBA00007441"/>
    </source>
</evidence>
<evidence type="ECO:0000256" key="5">
    <source>
        <dbReference type="ARBA" id="ARBA00022898"/>
    </source>
</evidence>
<dbReference type="EMBL" id="RAPQ01000008">
    <property type="protein sequence ID" value="RKE04493.1"/>
    <property type="molecule type" value="Genomic_DNA"/>
</dbReference>
<name>A0A419X9Q1_9BACT</name>
<comment type="caution">
    <text evidence="8">The sequence shown here is derived from an EMBL/GenBank/DDBJ whole genome shotgun (WGS) entry which is preliminary data.</text>
</comment>
<evidence type="ECO:0000259" key="7">
    <source>
        <dbReference type="Pfam" id="PF00155"/>
    </source>
</evidence>
<dbReference type="PROSITE" id="PS00105">
    <property type="entry name" value="AA_TRANSFER_CLASS_1"/>
    <property type="match status" value="1"/>
</dbReference>
<protein>
    <recommendedName>
        <fullName evidence="6">Aminotransferase</fullName>
        <ecNumber evidence="6">2.6.1.-</ecNumber>
    </recommendedName>
</protein>
<dbReference type="GO" id="GO:0030170">
    <property type="term" value="F:pyridoxal phosphate binding"/>
    <property type="evidence" value="ECO:0007669"/>
    <property type="project" value="InterPro"/>
</dbReference>
<proteinExistence type="inferred from homology"/>
<dbReference type="FunFam" id="3.40.640.10:FF:000033">
    <property type="entry name" value="Aspartate aminotransferase"/>
    <property type="match status" value="1"/>
</dbReference>
<evidence type="ECO:0000256" key="6">
    <source>
        <dbReference type="RuleBase" id="RU000481"/>
    </source>
</evidence>
<evidence type="ECO:0000313" key="9">
    <source>
        <dbReference type="Proteomes" id="UP000284531"/>
    </source>
</evidence>